<sequence length="126" mass="15430">MIKNNIFVNKEVILMTSSKKDNFMDKFTNYFNNVYHHNDIQRIVYNHINLKELEEKIARKKKELDNPKKKNWKRQDDNNIYKKFLESKNVFPNKKEKNKNKWVSSSNENIKNNYNNNKRSVLYKKN</sequence>
<protein>
    <submittedName>
        <fullName evidence="2">Uncharacterized protein</fullName>
    </submittedName>
</protein>
<accession>A0A6C0JRX1</accession>
<evidence type="ECO:0000313" key="2">
    <source>
        <dbReference type="EMBL" id="QHU07187.1"/>
    </source>
</evidence>
<name>A0A6C0JRX1_9ZZZZ</name>
<feature type="compositionally biased region" description="Low complexity" evidence="1">
    <location>
        <begin position="104"/>
        <end position="120"/>
    </location>
</feature>
<dbReference type="EMBL" id="MN740684">
    <property type="protein sequence ID" value="QHU07187.1"/>
    <property type="molecule type" value="Genomic_DNA"/>
</dbReference>
<organism evidence="2">
    <name type="scientific">viral metagenome</name>
    <dbReference type="NCBI Taxonomy" id="1070528"/>
    <lineage>
        <taxon>unclassified sequences</taxon>
        <taxon>metagenomes</taxon>
        <taxon>organismal metagenomes</taxon>
    </lineage>
</organism>
<proteinExistence type="predicted"/>
<feature type="region of interest" description="Disordered" evidence="1">
    <location>
        <begin position="95"/>
        <end position="126"/>
    </location>
</feature>
<evidence type="ECO:0000256" key="1">
    <source>
        <dbReference type="SAM" id="MobiDB-lite"/>
    </source>
</evidence>
<reference evidence="2" key="1">
    <citation type="journal article" date="2020" name="Nature">
        <title>Giant virus diversity and host interactions through global metagenomics.</title>
        <authorList>
            <person name="Schulz F."/>
            <person name="Roux S."/>
            <person name="Paez-Espino D."/>
            <person name="Jungbluth S."/>
            <person name="Walsh D.A."/>
            <person name="Denef V.J."/>
            <person name="McMahon K.D."/>
            <person name="Konstantinidis K.T."/>
            <person name="Eloe-Fadrosh E.A."/>
            <person name="Kyrpides N.C."/>
            <person name="Woyke T."/>
        </authorList>
    </citation>
    <scope>NUCLEOTIDE SEQUENCE</scope>
    <source>
        <strain evidence="2">GVMAG-S-1040241-154</strain>
    </source>
</reference>
<dbReference type="AlphaFoldDB" id="A0A6C0JRX1"/>